<comment type="caution">
    <text evidence="2">The sequence shown here is derived from an EMBL/GenBank/DDBJ whole genome shotgun (WGS) entry which is preliminary data.</text>
</comment>
<name>A0A1V9WYI2_9ACAR</name>
<reference evidence="2 3" key="1">
    <citation type="journal article" date="2017" name="Gigascience">
        <title>Draft genome of the honey bee ectoparasitic mite, Tropilaelaps mercedesae, is shaped by the parasitic life history.</title>
        <authorList>
            <person name="Dong X."/>
            <person name="Armstrong S.D."/>
            <person name="Xia D."/>
            <person name="Makepeace B.L."/>
            <person name="Darby A.C."/>
            <person name="Kadowaki T."/>
        </authorList>
    </citation>
    <scope>NUCLEOTIDE SEQUENCE [LARGE SCALE GENOMIC DNA]</scope>
    <source>
        <strain evidence="2">Wuxi-XJTLU</strain>
    </source>
</reference>
<protein>
    <submittedName>
        <fullName evidence="2">Uncharacterized protein</fullName>
    </submittedName>
</protein>
<keyword evidence="3" id="KW-1185">Reference proteome</keyword>
<dbReference type="Proteomes" id="UP000192247">
    <property type="component" value="Unassembled WGS sequence"/>
</dbReference>
<proteinExistence type="predicted"/>
<gene>
    <name evidence="2" type="ORF">BIW11_14231</name>
</gene>
<evidence type="ECO:0000313" key="3">
    <source>
        <dbReference type="Proteomes" id="UP000192247"/>
    </source>
</evidence>
<accession>A0A1V9WYI2</accession>
<dbReference type="EMBL" id="MNPL01032889">
    <property type="protein sequence ID" value="OQR66335.1"/>
    <property type="molecule type" value="Genomic_DNA"/>
</dbReference>
<feature type="region of interest" description="Disordered" evidence="1">
    <location>
        <begin position="104"/>
        <end position="145"/>
    </location>
</feature>
<feature type="compositionally biased region" description="Polar residues" evidence="1">
    <location>
        <begin position="136"/>
        <end position="145"/>
    </location>
</feature>
<sequence>MGLVYFRRKHLIDTPTSDLLSVILRASNTAVLFLRSRTIRLRHVKMMTLLLSCEDIHNDAAFTSATNAVCTYSFNIFLMIRCLHFRRLTIAISAEEIRLRSFPFSRKNPKKEKENPNAFHQSDSGTLARSDHAHVQATSRQKPSN</sequence>
<evidence type="ECO:0000313" key="2">
    <source>
        <dbReference type="EMBL" id="OQR66335.1"/>
    </source>
</evidence>
<dbReference type="AlphaFoldDB" id="A0A1V9WYI2"/>
<feature type="compositionally biased region" description="Polar residues" evidence="1">
    <location>
        <begin position="118"/>
        <end position="127"/>
    </location>
</feature>
<organism evidence="2 3">
    <name type="scientific">Tropilaelaps mercedesae</name>
    <dbReference type="NCBI Taxonomy" id="418985"/>
    <lineage>
        <taxon>Eukaryota</taxon>
        <taxon>Metazoa</taxon>
        <taxon>Ecdysozoa</taxon>
        <taxon>Arthropoda</taxon>
        <taxon>Chelicerata</taxon>
        <taxon>Arachnida</taxon>
        <taxon>Acari</taxon>
        <taxon>Parasitiformes</taxon>
        <taxon>Mesostigmata</taxon>
        <taxon>Gamasina</taxon>
        <taxon>Dermanyssoidea</taxon>
        <taxon>Laelapidae</taxon>
        <taxon>Tropilaelaps</taxon>
    </lineage>
</organism>
<evidence type="ECO:0000256" key="1">
    <source>
        <dbReference type="SAM" id="MobiDB-lite"/>
    </source>
</evidence>
<dbReference type="InParanoid" id="A0A1V9WYI2"/>